<feature type="transmembrane region" description="Helical" evidence="1">
    <location>
        <begin position="55"/>
        <end position="82"/>
    </location>
</feature>
<evidence type="ECO:0000313" key="2">
    <source>
        <dbReference type="EMBL" id="MFC7371105.1"/>
    </source>
</evidence>
<gene>
    <name evidence="2" type="ORF">ACFQPF_05400</name>
</gene>
<feature type="transmembrane region" description="Helical" evidence="1">
    <location>
        <begin position="29"/>
        <end position="49"/>
    </location>
</feature>
<evidence type="ECO:0000313" key="3">
    <source>
        <dbReference type="Proteomes" id="UP001596549"/>
    </source>
</evidence>
<accession>A0ABW2NNB1</accession>
<name>A0ABW2NNB1_9BACL</name>
<organism evidence="2 3">
    <name type="scientific">Fictibacillus iocasae</name>
    <dbReference type="NCBI Taxonomy" id="2715437"/>
    <lineage>
        <taxon>Bacteria</taxon>
        <taxon>Bacillati</taxon>
        <taxon>Bacillota</taxon>
        <taxon>Bacilli</taxon>
        <taxon>Bacillales</taxon>
        <taxon>Fictibacillaceae</taxon>
        <taxon>Fictibacillus</taxon>
    </lineage>
</organism>
<protein>
    <submittedName>
        <fullName evidence="2">Uncharacterized protein</fullName>
    </submittedName>
</protein>
<dbReference type="RefSeq" id="WP_379747348.1">
    <property type="nucleotide sequence ID" value="NZ_JBHTCP010000010.1"/>
</dbReference>
<feature type="transmembrane region" description="Helical" evidence="1">
    <location>
        <begin position="6"/>
        <end position="22"/>
    </location>
</feature>
<evidence type="ECO:0000256" key="1">
    <source>
        <dbReference type="SAM" id="Phobius"/>
    </source>
</evidence>
<keyword evidence="3" id="KW-1185">Reference proteome</keyword>
<dbReference type="EMBL" id="JBHTCP010000010">
    <property type="protein sequence ID" value="MFC7371105.1"/>
    <property type="molecule type" value="Genomic_DNA"/>
</dbReference>
<keyword evidence="1" id="KW-1133">Transmembrane helix</keyword>
<sequence length="87" mass="9720">MEITFGFVVNAIIAAYLFVSAPKYGKNKWLWAVLGFLFSYITLAIFLITTGRKGLGWTLLILGIIATIFLVLLVLAMFAILFRGLPY</sequence>
<proteinExistence type="predicted"/>
<dbReference type="Proteomes" id="UP001596549">
    <property type="component" value="Unassembled WGS sequence"/>
</dbReference>
<comment type="caution">
    <text evidence="2">The sequence shown here is derived from an EMBL/GenBank/DDBJ whole genome shotgun (WGS) entry which is preliminary data.</text>
</comment>
<keyword evidence="1" id="KW-0812">Transmembrane</keyword>
<reference evidence="3" key="1">
    <citation type="journal article" date="2019" name="Int. J. Syst. Evol. Microbiol.">
        <title>The Global Catalogue of Microorganisms (GCM) 10K type strain sequencing project: providing services to taxonomists for standard genome sequencing and annotation.</title>
        <authorList>
            <consortium name="The Broad Institute Genomics Platform"/>
            <consortium name="The Broad Institute Genome Sequencing Center for Infectious Disease"/>
            <person name="Wu L."/>
            <person name="Ma J."/>
        </authorList>
    </citation>
    <scope>NUCLEOTIDE SEQUENCE [LARGE SCALE GENOMIC DNA]</scope>
    <source>
        <strain evidence="3">NBRC 106396</strain>
    </source>
</reference>
<keyword evidence="1" id="KW-0472">Membrane</keyword>